<dbReference type="PANTHER" id="PTHR45748">
    <property type="entry name" value="1-PHOSPHATIDYLINOSITOL 3-PHOSPHATE 5-KINASE-RELATED"/>
    <property type="match status" value="1"/>
</dbReference>
<protein>
    <submittedName>
        <fullName evidence="1">Ras-associating domain-containing protein</fullName>
    </submittedName>
</protein>
<dbReference type="SUPFAM" id="SSF56104">
    <property type="entry name" value="SAICAR synthase-like"/>
    <property type="match status" value="1"/>
</dbReference>
<sequence length="180" mass="20728">LMPMESPFITEDHFSLPLPATGFAAVVVRDIIDQKGVTHPDIGSIIAYALSSIEYNTKRRKQRECADDISPEIQMESLVNAEHIEVDFADSRAQYYVKIYYAERFHMLRKLLFVEGEDCFVRSLSESRSWNPQGGKSGASFYRTQLKATFPHFCLVKHFVGASDWQRRVKVYTRRAARID</sequence>
<name>A0A183DCA0_9BILA</name>
<dbReference type="PANTHER" id="PTHR45748:SF7">
    <property type="entry name" value="1-PHOSPHATIDYLINOSITOL 3-PHOSPHATE 5-KINASE-RELATED"/>
    <property type="match status" value="1"/>
</dbReference>
<dbReference type="GO" id="GO:0000285">
    <property type="term" value="F:1-phosphatidylinositol-3-phosphate 5-kinase activity"/>
    <property type="evidence" value="ECO:0007669"/>
    <property type="project" value="TreeGrafter"/>
</dbReference>
<dbReference type="InterPro" id="IPR027484">
    <property type="entry name" value="PInositol-4-P-5-kinase_N"/>
</dbReference>
<dbReference type="WBParaSite" id="GPUH_0000635001-mRNA-1">
    <property type="protein sequence ID" value="GPUH_0000635001-mRNA-1"/>
    <property type="gene ID" value="GPUH_0000635001"/>
</dbReference>
<proteinExistence type="predicted"/>
<dbReference type="GO" id="GO:0010008">
    <property type="term" value="C:endosome membrane"/>
    <property type="evidence" value="ECO:0007669"/>
    <property type="project" value="TreeGrafter"/>
</dbReference>
<reference evidence="1" key="1">
    <citation type="submission" date="2016-06" db="UniProtKB">
        <authorList>
            <consortium name="WormBaseParasite"/>
        </authorList>
    </citation>
    <scope>IDENTIFICATION</scope>
</reference>
<dbReference type="AlphaFoldDB" id="A0A183DCA0"/>
<dbReference type="Gene3D" id="3.30.800.10">
    <property type="entry name" value="Phosphatidylinositol Phosphate Kinase II Beta"/>
    <property type="match status" value="1"/>
</dbReference>
<dbReference type="GO" id="GO:0046854">
    <property type="term" value="P:phosphatidylinositol phosphate biosynthetic process"/>
    <property type="evidence" value="ECO:0007669"/>
    <property type="project" value="TreeGrafter"/>
</dbReference>
<accession>A0A183DCA0</accession>
<organism evidence="1">
    <name type="scientific">Gongylonema pulchrum</name>
    <dbReference type="NCBI Taxonomy" id="637853"/>
    <lineage>
        <taxon>Eukaryota</taxon>
        <taxon>Metazoa</taxon>
        <taxon>Ecdysozoa</taxon>
        <taxon>Nematoda</taxon>
        <taxon>Chromadorea</taxon>
        <taxon>Rhabditida</taxon>
        <taxon>Spirurina</taxon>
        <taxon>Spiruromorpha</taxon>
        <taxon>Spiruroidea</taxon>
        <taxon>Gongylonematidae</taxon>
        <taxon>Gongylonema</taxon>
    </lineage>
</organism>
<evidence type="ECO:0000313" key="1">
    <source>
        <dbReference type="WBParaSite" id="GPUH_0000635001-mRNA-1"/>
    </source>
</evidence>